<comment type="caution">
    <text evidence="2">The sequence shown here is derived from an EMBL/GenBank/DDBJ whole genome shotgun (WGS) entry which is preliminary data.</text>
</comment>
<name>A0A4U8ULM8_STECR</name>
<keyword evidence="3" id="KW-1185">Reference proteome</keyword>
<accession>A0A4U8ULM8</accession>
<reference evidence="2 3" key="2">
    <citation type="journal article" date="2019" name="G3 (Bethesda)">
        <title>Hybrid Assembly of the Genome of the Entomopathogenic Nematode Steinernema carpocapsae Identifies the X-Chromosome.</title>
        <authorList>
            <person name="Serra L."/>
            <person name="Macchietto M."/>
            <person name="Macias-Munoz A."/>
            <person name="McGill C.J."/>
            <person name="Rodriguez I.M."/>
            <person name="Rodriguez B."/>
            <person name="Murad R."/>
            <person name="Mortazavi A."/>
        </authorList>
    </citation>
    <scope>NUCLEOTIDE SEQUENCE [LARGE SCALE GENOMIC DNA]</scope>
    <source>
        <strain evidence="2 3">ALL</strain>
    </source>
</reference>
<dbReference type="AlphaFoldDB" id="A0A4U8ULM8"/>
<gene>
    <name evidence="2" type="ORF">L596_001393</name>
</gene>
<feature type="region of interest" description="Disordered" evidence="1">
    <location>
        <begin position="1"/>
        <end position="71"/>
    </location>
</feature>
<dbReference type="EMBL" id="CM016762">
    <property type="protein sequence ID" value="TMS33681.1"/>
    <property type="molecule type" value="Genomic_DNA"/>
</dbReference>
<evidence type="ECO:0000256" key="1">
    <source>
        <dbReference type="SAM" id="MobiDB-lite"/>
    </source>
</evidence>
<dbReference type="Proteomes" id="UP000298663">
    <property type="component" value="Chromosome X"/>
</dbReference>
<evidence type="ECO:0000313" key="3">
    <source>
        <dbReference type="Proteomes" id="UP000298663"/>
    </source>
</evidence>
<organism evidence="2 3">
    <name type="scientific">Steinernema carpocapsae</name>
    <name type="common">Entomopathogenic nematode</name>
    <dbReference type="NCBI Taxonomy" id="34508"/>
    <lineage>
        <taxon>Eukaryota</taxon>
        <taxon>Metazoa</taxon>
        <taxon>Ecdysozoa</taxon>
        <taxon>Nematoda</taxon>
        <taxon>Chromadorea</taxon>
        <taxon>Rhabditida</taxon>
        <taxon>Tylenchina</taxon>
        <taxon>Panagrolaimomorpha</taxon>
        <taxon>Strongyloidoidea</taxon>
        <taxon>Steinernematidae</taxon>
        <taxon>Steinernema</taxon>
    </lineage>
</organism>
<feature type="compositionally biased region" description="Low complexity" evidence="1">
    <location>
        <begin position="51"/>
        <end position="63"/>
    </location>
</feature>
<sequence>MLSRCGTFSLRSSSVTDSEESAMKLPKASSPMKRSAGIQSEECEAVNEENSSLSASPQSAASLDNADLETHPGRPWEQCRMSFQVKQFSSHFFQASRTLRTILTVKRVLLFHQAQRLAPRHGQPWKQMQLKPLQMLPKRRRRRNTQKMCWTPWIGFWKKTPKLSKRLLSRKSMLLRSLKTLRLLRSPKLPIPRLWELKDPYEGSQDFF</sequence>
<proteinExistence type="predicted"/>
<reference evidence="2 3" key="1">
    <citation type="journal article" date="2015" name="Genome Biol.">
        <title>Comparative genomics of Steinernema reveals deeply conserved gene regulatory networks.</title>
        <authorList>
            <person name="Dillman A.R."/>
            <person name="Macchietto M."/>
            <person name="Porter C.F."/>
            <person name="Rogers A."/>
            <person name="Williams B."/>
            <person name="Antoshechkin I."/>
            <person name="Lee M.M."/>
            <person name="Goodwin Z."/>
            <person name="Lu X."/>
            <person name="Lewis E.E."/>
            <person name="Goodrich-Blair H."/>
            <person name="Stock S.P."/>
            <person name="Adams B.J."/>
            <person name="Sternberg P.W."/>
            <person name="Mortazavi A."/>
        </authorList>
    </citation>
    <scope>NUCLEOTIDE SEQUENCE [LARGE SCALE GENOMIC DNA]</scope>
    <source>
        <strain evidence="2 3">ALL</strain>
    </source>
</reference>
<protein>
    <submittedName>
        <fullName evidence="2">Uncharacterized protein</fullName>
    </submittedName>
</protein>
<evidence type="ECO:0000313" key="2">
    <source>
        <dbReference type="EMBL" id="TMS33681.1"/>
    </source>
</evidence>
<dbReference type="EMBL" id="AZBU02000001">
    <property type="protein sequence ID" value="TMS33681.1"/>
    <property type="molecule type" value="Genomic_DNA"/>
</dbReference>